<feature type="compositionally biased region" description="Polar residues" evidence="4">
    <location>
        <begin position="519"/>
        <end position="531"/>
    </location>
</feature>
<dbReference type="Gene3D" id="1.10.287.950">
    <property type="entry name" value="Methyl-accepting chemotaxis protein"/>
    <property type="match status" value="1"/>
</dbReference>
<reference evidence="7" key="1">
    <citation type="submission" date="2021-01" db="EMBL/GenBank/DDBJ databases">
        <title>Modified the classification status of verrucomicrobia.</title>
        <authorList>
            <person name="Feng X."/>
        </authorList>
    </citation>
    <scope>NUCLEOTIDE SEQUENCE</scope>
    <source>
        <strain evidence="7">KCTC 13126</strain>
    </source>
</reference>
<evidence type="ECO:0000256" key="4">
    <source>
        <dbReference type="SAM" id="MobiDB-lite"/>
    </source>
</evidence>
<name>A0A934RYP8_9BACT</name>
<gene>
    <name evidence="7" type="ORF">JIN87_19940</name>
</gene>
<keyword evidence="8" id="KW-1185">Reference proteome</keyword>
<dbReference type="PANTHER" id="PTHR43531">
    <property type="entry name" value="PROTEIN ICFG"/>
    <property type="match status" value="1"/>
</dbReference>
<keyword evidence="1" id="KW-0145">Chemotaxis</keyword>
<keyword evidence="3" id="KW-0807">Transducer</keyword>
<evidence type="ECO:0000256" key="1">
    <source>
        <dbReference type="ARBA" id="ARBA00022500"/>
    </source>
</evidence>
<evidence type="ECO:0000256" key="5">
    <source>
        <dbReference type="SAM" id="Phobius"/>
    </source>
</evidence>
<keyword evidence="5" id="KW-0812">Transmembrane</keyword>
<dbReference type="InterPro" id="IPR021796">
    <property type="entry name" value="Tll0287-like_dom"/>
</dbReference>
<dbReference type="Pfam" id="PF00015">
    <property type="entry name" value="MCPsignal"/>
    <property type="match status" value="1"/>
</dbReference>
<dbReference type="GO" id="GO:0007165">
    <property type="term" value="P:signal transduction"/>
    <property type="evidence" value="ECO:0007669"/>
    <property type="project" value="UniProtKB-KW"/>
</dbReference>
<feature type="transmembrane region" description="Helical" evidence="5">
    <location>
        <begin position="216"/>
        <end position="238"/>
    </location>
</feature>
<dbReference type="Gene3D" id="3.30.450.290">
    <property type="match status" value="1"/>
</dbReference>
<evidence type="ECO:0000256" key="3">
    <source>
        <dbReference type="PROSITE-ProRule" id="PRU00284"/>
    </source>
</evidence>
<keyword evidence="5" id="KW-0472">Membrane</keyword>
<dbReference type="SMART" id="SM00283">
    <property type="entry name" value="MA"/>
    <property type="match status" value="1"/>
</dbReference>
<feature type="region of interest" description="Disordered" evidence="4">
    <location>
        <begin position="503"/>
        <end position="540"/>
    </location>
</feature>
<dbReference type="RefSeq" id="WP_200357379.1">
    <property type="nucleotide sequence ID" value="NZ_JAENIL010000042.1"/>
</dbReference>
<feature type="domain" description="Methyl-accepting transducer" evidence="6">
    <location>
        <begin position="256"/>
        <end position="478"/>
    </location>
</feature>
<dbReference type="PANTHER" id="PTHR43531:SF11">
    <property type="entry name" value="METHYL-ACCEPTING CHEMOTAXIS PROTEIN 3"/>
    <property type="match status" value="1"/>
</dbReference>
<evidence type="ECO:0000313" key="7">
    <source>
        <dbReference type="EMBL" id="MBK1879167.1"/>
    </source>
</evidence>
<proteinExistence type="inferred from homology"/>
<comment type="similarity">
    <text evidence="2">Belongs to the methyl-accepting chemotaxis (MCP) protein family.</text>
</comment>
<dbReference type="InterPro" id="IPR051310">
    <property type="entry name" value="MCP_chemotaxis"/>
</dbReference>
<dbReference type="GO" id="GO:0006935">
    <property type="term" value="P:chemotaxis"/>
    <property type="evidence" value="ECO:0007669"/>
    <property type="project" value="UniProtKB-KW"/>
</dbReference>
<keyword evidence="5" id="KW-1133">Transmembrane helix</keyword>
<dbReference type="EMBL" id="JAENIL010000042">
    <property type="protein sequence ID" value="MBK1879167.1"/>
    <property type="molecule type" value="Genomic_DNA"/>
</dbReference>
<dbReference type="CDD" id="cd11386">
    <property type="entry name" value="MCP_signal"/>
    <property type="match status" value="1"/>
</dbReference>
<evidence type="ECO:0000259" key="6">
    <source>
        <dbReference type="PROSITE" id="PS50111"/>
    </source>
</evidence>
<dbReference type="InterPro" id="IPR004089">
    <property type="entry name" value="MCPsignal_dom"/>
</dbReference>
<sequence length="540" mass="57967">MNITGKAITGVAAGLLIVTTIGLAVTYKSLQREGQSLARDKMRAITIQAESVRDSVSDLSRNGAFDYEKLQAELKTVSNFRDSALYDTIPIVAAWRAIEHVAHEEGMEFRVTRNNPRNPANEPTPAERNILEKLRSGEEADYFSVDRDVGLMTYARPIVLDQSCLTCHGDPANSPTGDGKDMLGFQMEGWDAGEMRGAFILKSSLDDIDQAVANSFWTTLTWVIPAAIVILIALYIALKKGVVTPIQTIIDEIGTSSQNTTQAADEVSSASVEIAQGASEQASSLEETSASLVQIQSITEKNGSQAEEAVRISESANKAAIEGSHGMEKMLNAMSQIQESSGQISDIIKTIDEIAFQTNILALNAAVEAARAGEAGSGFAVVADEVRNLAQRSAKAAQETADKIEDSVRKSQDGVEVTNEVSQSLQEISQRVQSLNEIILDVKDSSTKQSLGIQQINTAVTGMERITQSSAASTEELAATARQTSAQAAGLDLTVRRLRSIVEGEQTTNPPPPTKGAEIQQTPTLPPQGSSRILEENLFN</sequence>
<dbReference type="GO" id="GO:0004888">
    <property type="term" value="F:transmembrane signaling receptor activity"/>
    <property type="evidence" value="ECO:0007669"/>
    <property type="project" value="TreeGrafter"/>
</dbReference>
<dbReference type="AlphaFoldDB" id="A0A934RYP8"/>
<dbReference type="PROSITE" id="PS50111">
    <property type="entry name" value="CHEMOTAXIS_TRANSDUC_2"/>
    <property type="match status" value="1"/>
</dbReference>
<dbReference type="SUPFAM" id="SSF58104">
    <property type="entry name" value="Methyl-accepting chemotaxis protein (MCP) signaling domain"/>
    <property type="match status" value="1"/>
</dbReference>
<dbReference type="Pfam" id="PF11845">
    <property type="entry name" value="Tll0287-like"/>
    <property type="match status" value="1"/>
</dbReference>
<accession>A0A934RYP8</accession>
<dbReference type="Proteomes" id="UP000617628">
    <property type="component" value="Unassembled WGS sequence"/>
</dbReference>
<evidence type="ECO:0000256" key="2">
    <source>
        <dbReference type="ARBA" id="ARBA00029447"/>
    </source>
</evidence>
<organism evidence="7 8">
    <name type="scientific">Pelagicoccus mobilis</name>
    <dbReference type="NCBI Taxonomy" id="415221"/>
    <lineage>
        <taxon>Bacteria</taxon>
        <taxon>Pseudomonadati</taxon>
        <taxon>Verrucomicrobiota</taxon>
        <taxon>Opitutia</taxon>
        <taxon>Puniceicoccales</taxon>
        <taxon>Pelagicoccaceae</taxon>
        <taxon>Pelagicoccus</taxon>
    </lineage>
</organism>
<comment type="caution">
    <text evidence="7">The sequence shown here is derived from an EMBL/GenBank/DDBJ whole genome shotgun (WGS) entry which is preliminary data.</text>
</comment>
<dbReference type="GO" id="GO:0005886">
    <property type="term" value="C:plasma membrane"/>
    <property type="evidence" value="ECO:0007669"/>
    <property type="project" value="TreeGrafter"/>
</dbReference>
<evidence type="ECO:0000313" key="8">
    <source>
        <dbReference type="Proteomes" id="UP000617628"/>
    </source>
</evidence>
<protein>
    <submittedName>
        <fullName evidence="7">DUF3365 domain-containing protein</fullName>
    </submittedName>
</protein>